<sequence length="449" mass="51219">MTDDEALMIVEQLLQPRRLNDLQQLVFCRSWRGQGYAEIAEDVGYDVGYIKDVGSQLWQLLSELLGEKVGKKNLQAALRRYQQEKPKPDGVSQPVGVNFATITPDKLEFPSGSVPLHSPFYVERAPIEAQCWAEVSKPGSLIRIRAPQRTGKTSLMQRIVAYAKQTGFNTVTLNLQQADRRVFESLDRFLRWFCANISQQLQLLPQLDEYWDEDIGSKMSCTLYMQRYILKSVDTALVLALDEVNRLFEYPDLASDFLPLLRTWYEDASEYEVWQKLRLIVVHATEVYIPLNLNQSPFNVGLPIKLPEFTLAQVQALALSHGLEWAASEAGVQKLQALVNLIGGHPYLVRLALYHLGRQEVTLDQLLQEAATTSGIYADHLRQQLSHLQDHPELAIALRQVFTETTAHLEPITTYKLESLGLITLHGEQIKPSCKLYRKYFQEVLGFEF</sequence>
<dbReference type="Gene3D" id="3.40.50.300">
    <property type="entry name" value="P-loop containing nucleotide triphosphate hydrolases"/>
    <property type="match status" value="1"/>
</dbReference>
<evidence type="ECO:0000259" key="1">
    <source>
        <dbReference type="Pfam" id="PF26355"/>
    </source>
</evidence>
<dbReference type="Pfam" id="PF26355">
    <property type="entry name" value="HTH_VMAP-M9"/>
    <property type="match status" value="1"/>
</dbReference>
<gene>
    <name evidence="2" type="ORF">HJG54_30025</name>
</gene>
<dbReference type="SUPFAM" id="SSF52540">
    <property type="entry name" value="P-loop containing nucleoside triphosphate hydrolases"/>
    <property type="match status" value="1"/>
</dbReference>
<proteinExistence type="predicted"/>
<dbReference type="EMBL" id="CP053587">
    <property type="protein sequence ID" value="WNZ27150.1"/>
    <property type="molecule type" value="Genomic_DNA"/>
</dbReference>
<dbReference type="Pfam" id="PF14516">
    <property type="entry name" value="AAA_35"/>
    <property type="match status" value="1"/>
</dbReference>
<feature type="domain" description="vWA-MoxR associated protein N-terminal HTH" evidence="1">
    <location>
        <begin position="2"/>
        <end position="81"/>
    </location>
</feature>
<name>A0AA97AIX1_9CYAN</name>
<protein>
    <recommendedName>
        <fullName evidence="1">vWA-MoxR associated protein N-terminal HTH domain-containing protein</fullName>
    </recommendedName>
</protein>
<accession>A0AA97AIX1</accession>
<evidence type="ECO:0000313" key="2">
    <source>
        <dbReference type="EMBL" id="WNZ27150.1"/>
    </source>
</evidence>
<reference evidence="2" key="1">
    <citation type="submission" date="2020-05" db="EMBL/GenBank/DDBJ databases">
        <authorList>
            <person name="Zhu T."/>
            <person name="Keshari N."/>
            <person name="Lu X."/>
        </authorList>
    </citation>
    <scope>NUCLEOTIDE SEQUENCE</scope>
    <source>
        <strain evidence="2">NK1-12</strain>
    </source>
</reference>
<dbReference type="AlphaFoldDB" id="A0AA97AIX1"/>
<dbReference type="RefSeq" id="WP_316436778.1">
    <property type="nucleotide sequence ID" value="NZ_CP053587.1"/>
</dbReference>
<organism evidence="2">
    <name type="scientific">Leptolyngbya sp. NK1-12</name>
    <dbReference type="NCBI Taxonomy" id="2547451"/>
    <lineage>
        <taxon>Bacteria</taxon>
        <taxon>Bacillati</taxon>
        <taxon>Cyanobacteriota</taxon>
        <taxon>Cyanophyceae</taxon>
        <taxon>Leptolyngbyales</taxon>
        <taxon>Leptolyngbyaceae</taxon>
        <taxon>Leptolyngbya group</taxon>
        <taxon>Leptolyngbya</taxon>
    </lineage>
</organism>
<dbReference type="InterPro" id="IPR058651">
    <property type="entry name" value="HTH_VMAP-M9"/>
</dbReference>
<dbReference type="InterPro" id="IPR027417">
    <property type="entry name" value="P-loop_NTPase"/>
</dbReference>